<accession>A0A8S9WZR8</accession>
<proteinExistence type="predicted"/>
<dbReference type="AlphaFoldDB" id="A0A8S9WZR8"/>
<dbReference type="EMBL" id="WIXP02000012">
    <property type="protein sequence ID" value="KAF6202207.1"/>
    <property type="molecule type" value="Genomic_DNA"/>
</dbReference>
<comment type="caution">
    <text evidence="2">The sequence shown here is derived from an EMBL/GenBank/DDBJ whole genome shotgun (WGS) entry which is preliminary data.</text>
</comment>
<evidence type="ECO:0000313" key="2">
    <source>
        <dbReference type="EMBL" id="KAF6202207.1"/>
    </source>
</evidence>
<name>A0A8S9WZR8_APOLU</name>
<keyword evidence="3" id="KW-1185">Reference proteome</keyword>
<evidence type="ECO:0000313" key="3">
    <source>
        <dbReference type="Proteomes" id="UP000466442"/>
    </source>
</evidence>
<gene>
    <name evidence="2" type="ORF">GE061_004605</name>
</gene>
<reference evidence="2" key="1">
    <citation type="journal article" date="2021" name="Mol. Ecol. Resour.">
        <title>Apolygus lucorum genome provides insights into omnivorousness and mesophyll feeding.</title>
        <authorList>
            <person name="Liu Y."/>
            <person name="Liu H."/>
            <person name="Wang H."/>
            <person name="Huang T."/>
            <person name="Liu B."/>
            <person name="Yang B."/>
            <person name="Yin L."/>
            <person name="Li B."/>
            <person name="Zhang Y."/>
            <person name="Zhang S."/>
            <person name="Jiang F."/>
            <person name="Zhang X."/>
            <person name="Ren Y."/>
            <person name="Wang B."/>
            <person name="Wang S."/>
            <person name="Lu Y."/>
            <person name="Wu K."/>
            <person name="Fan W."/>
            <person name="Wang G."/>
        </authorList>
    </citation>
    <scope>NUCLEOTIDE SEQUENCE</scope>
    <source>
        <strain evidence="2">12Hb</strain>
    </source>
</reference>
<dbReference type="Proteomes" id="UP000466442">
    <property type="component" value="Linkage Group LG12"/>
</dbReference>
<sequence>MVPAKAFLATLLAELKGASYNLITPVEDIELEGVQADNIIAFDDKSATTLDGKKHEGDVDYANDYCVLSADSFRRPIGERYRSPIQQLEEGPGGGQRR</sequence>
<evidence type="ECO:0000256" key="1">
    <source>
        <dbReference type="SAM" id="MobiDB-lite"/>
    </source>
</evidence>
<protein>
    <submittedName>
        <fullName evidence="2">Uncharacterized protein</fullName>
    </submittedName>
</protein>
<feature type="region of interest" description="Disordered" evidence="1">
    <location>
        <begin position="79"/>
        <end position="98"/>
    </location>
</feature>
<organism evidence="2 3">
    <name type="scientific">Apolygus lucorum</name>
    <name type="common">Small green plant bug</name>
    <name type="synonym">Lygocoris lucorum</name>
    <dbReference type="NCBI Taxonomy" id="248454"/>
    <lineage>
        <taxon>Eukaryota</taxon>
        <taxon>Metazoa</taxon>
        <taxon>Ecdysozoa</taxon>
        <taxon>Arthropoda</taxon>
        <taxon>Hexapoda</taxon>
        <taxon>Insecta</taxon>
        <taxon>Pterygota</taxon>
        <taxon>Neoptera</taxon>
        <taxon>Paraneoptera</taxon>
        <taxon>Hemiptera</taxon>
        <taxon>Heteroptera</taxon>
        <taxon>Panheteroptera</taxon>
        <taxon>Cimicomorpha</taxon>
        <taxon>Miridae</taxon>
        <taxon>Mirini</taxon>
        <taxon>Apolygus</taxon>
    </lineage>
</organism>